<keyword evidence="4" id="KW-0547">Nucleotide-binding</keyword>
<protein>
    <recommendedName>
        <fullName evidence="9">Pycsar effector protein domain-containing protein</fullName>
    </recommendedName>
</protein>
<evidence type="ECO:0000256" key="8">
    <source>
        <dbReference type="SAM" id="Phobius"/>
    </source>
</evidence>
<dbReference type="EMBL" id="FOSG01000024">
    <property type="protein sequence ID" value="SFL68229.1"/>
    <property type="molecule type" value="Genomic_DNA"/>
</dbReference>
<accession>A0A1I4JNW6</accession>
<evidence type="ECO:0000256" key="7">
    <source>
        <dbReference type="ARBA" id="ARBA00023136"/>
    </source>
</evidence>
<dbReference type="GO" id="GO:0051607">
    <property type="term" value="P:defense response to virus"/>
    <property type="evidence" value="ECO:0007669"/>
    <property type="project" value="UniProtKB-KW"/>
</dbReference>
<keyword evidence="2" id="KW-1003">Cell membrane</keyword>
<evidence type="ECO:0000256" key="1">
    <source>
        <dbReference type="ARBA" id="ARBA00004236"/>
    </source>
</evidence>
<feature type="transmembrane region" description="Helical" evidence="8">
    <location>
        <begin position="101"/>
        <end position="122"/>
    </location>
</feature>
<keyword evidence="7 8" id="KW-0472">Membrane</keyword>
<name>A0A1I4JNW6_9ACTN</name>
<reference evidence="11" key="1">
    <citation type="submission" date="2016-10" db="EMBL/GenBank/DDBJ databases">
        <authorList>
            <person name="Varghese N."/>
            <person name="Submissions S."/>
        </authorList>
    </citation>
    <scope>NUCLEOTIDE SEQUENCE [LARGE SCALE GENOMIC DNA]</scope>
    <source>
        <strain evidence="11">PL19</strain>
    </source>
</reference>
<comment type="subcellular location">
    <subcellularLocation>
        <location evidence="1">Cell membrane</location>
    </subcellularLocation>
</comment>
<feature type="transmembrane region" description="Helical" evidence="8">
    <location>
        <begin position="20"/>
        <end position="40"/>
    </location>
</feature>
<evidence type="ECO:0000259" key="9">
    <source>
        <dbReference type="Pfam" id="PF18967"/>
    </source>
</evidence>
<keyword evidence="11" id="KW-1185">Reference proteome</keyword>
<evidence type="ECO:0000313" key="11">
    <source>
        <dbReference type="Proteomes" id="UP000198928"/>
    </source>
</evidence>
<keyword evidence="6" id="KW-0051">Antiviral defense</keyword>
<evidence type="ECO:0000256" key="4">
    <source>
        <dbReference type="ARBA" id="ARBA00022741"/>
    </source>
</evidence>
<dbReference type="AlphaFoldDB" id="A0A1I4JNW6"/>
<evidence type="ECO:0000256" key="6">
    <source>
        <dbReference type="ARBA" id="ARBA00023118"/>
    </source>
</evidence>
<evidence type="ECO:0000256" key="2">
    <source>
        <dbReference type="ARBA" id="ARBA00022475"/>
    </source>
</evidence>
<evidence type="ECO:0000256" key="3">
    <source>
        <dbReference type="ARBA" id="ARBA00022692"/>
    </source>
</evidence>
<dbReference type="GO" id="GO:0000166">
    <property type="term" value="F:nucleotide binding"/>
    <property type="evidence" value="ECO:0007669"/>
    <property type="project" value="UniProtKB-KW"/>
</dbReference>
<proteinExistence type="predicted"/>
<dbReference type="GO" id="GO:0005886">
    <property type="term" value="C:plasma membrane"/>
    <property type="evidence" value="ECO:0007669"/>
    <property type="project" value="UniProtKB-SubCell"/>
</dbReference>
<dbReference type="Proteomes" id="UP000198928">
    <property type="component" value="Unassembled WGS sequence"/>
</dbReference>
<gene>
    <name evidence="10" type="ORF">SAMN05192584_12434</name>
</gene>
<sequence length="124" mass="12944">MAVDVAALSTLDDAVWPVRAALTLVCGLLGTALIAALLAIRPVLPRGRALTGMDGPSPHENSETLMAVLAAMGREEQLRADAFQVARLAALAHRKFRAIRVAVDLTVSALGMAGIGLLITYITS</sequence>
<dbReference type="Pfam" id="PF18967">
    <property type="entry name" value="PycTM"/>
    <property type="match status" value="1"/>
</dbReference>
<evidence type="ECO:0000313" key="10">
    <source>
        <dbReference type="EMBL" id="SFL68229.1"/>
    </source>
</evidence>
<organism evidence="10 11">
    <name type="scientific">Streptomyces pini</name>
    <dbReference type="NCBI Taxonomy" id="1520580"/>
    <lineage>
        <taxon>Bacteria</taxon>
        <taxon>Bacillati</taxon>
        <taxon>Actinomycetota</taxon>
        <taxon>Actinomycetes</taxon>
        <taxon>Kitasatosporales</taxon>
        <taxon>Streptomycetaceae</taxon>
        <taxon>Streptomyces</taxon>
    </lineage>
</organism>
<keyword evidence="5 8" id="KW-1133">Transmembrane helix</keyword>
<evidence type="ECO:0000256" key="5">
    <source>
        <dbReference type="ARBA" id="ARBA00022989"/>
    </source>
</evidence>
<dbReference type="InterPro" id="IPR043760">
    <property type="entry name" value="PycTM_dom"/>
</dbReference>
<feature type="domain" description="Pycsar effector protein" evidence="9">
    <location>
        <begin position="5"/>
        <end position="119"/>
    </location>
</feature>
<keyword evidence="3 8" id="KW-0812">Transmembrane</keyword>